<proteinExistence type="predicted"/>
<name>A0ABY8IVW7_9BACI</name>
<reference evidence="1 2" key="1">
    <citation type="submission" date="2023-04" db="EMBL/GenBank/DDBJ databases">
        <title>Genome sequence of Halobacillus naozhouensis KACC 21980.</title>
        <authorList>
            <person name="Kim S."/>
            <person name="Heo J."/>
            <person name="Kwon S.-W."/>
        </authorList>
    </citation>
    <scope>NUCLEOTIDE SEQUENCE [LARGE SCALE GENOMIC DNA]</scope>
    <source>
        <strain evidence="1 2">KCTC 13234</strain>
    </source>
</reference>
<dbReference type="RefSeq" id="WP_283076342.1">
    <property type="nucleotide sequence ID" value="NZ_CP121671.1"/>
</dbReference>
<protein>
    <submittedName>
        <fullName evidence="1">YjfB family protein</fullName>
    </submittedName>
</protein>
<sequence length="78" mass="8730">MFYRVGRYKQGEECDVMDIAAASNMMSHAQVRQQASLAVMDKAIKITERDTSHMIQMLQQSTPAVPHPTHGNQIDVKG</sequence>
<evidence type="ECO:0000313" key="2">
    <source>
        <dbReference type="Proteomes" id="UP001221597"/>
    </source>
</evidence>
<organism evidence="1 2">
    <name type="scientific">Halobacillus naozhouensis</name>
    <dbReference type="NCBI Taxonomy" id="554880"/>
    <lineage>
        <taxon>Bacteria</taxon>
        <taxon>Bacillati</taxon>
        <taxon>Bacillota</taxon>
        <taxon>Bacilli</taxon>
        <taxon>Bacillales</taxon>
        <taxon>Bacillaceae</taxon>
        <taxon>Halobacillus</taxon>
    </lineage>
</organism>
<accession>A0ABY8IVW7</accession>
<dbReference type="Proteomes" id="UP001221597">
    <property type="component" value="Chromosome"/>
</dbReference>
<dbReference type="Pfam" id="PF14070">
    <property type="entry name" value="YjfB_motility"/>
    <property type="match status" value="1"/>
</dbReference>
<evidence type="ECO:0000313" key="1">
    <source>
        <dbReference type="EMBL" id="WFT74343.1"/>
    </source>
</evidence>
<dbReference type="EMBL" id="CP121671">
    <property type="protein sequence ID" value="WFT74343.1"/>
    <property type="molecule type" value="Genomic_DNA"/>
</dbReference>
<keyword evidence="2" id="KW-1185">Reference proteome</keyword>
<dbReference type="InterPro" id="IPR025906">
    <property type="entry name" value="YjfB_motility"/>
</dbReference>
<gene>
    <name evidence="1" type="ORF">P9989_18590</name>
</gene>